<accession>A0A516GUV5</accession>
<dbReference type="KEGG" id="fop:FNB79_15280"/>
<proteinExistence type="predicted"/>
<dbReference type="EMBL" id="CP041637">
    <property type="protein sequence ID" value="QDO95275.1"/>
    <property type="molecule type" value="Genomic_DNA"/>
</dbReference>
<protein>
    <submittedName>
        <fullName evidence="1">Uncharacterized protein</fullName>
    </submittedName>
</protein>
<keyword evidence="2" id="KW-1185">Reference proteome</keyword>
<organism evidence="1 2">
    <name type="scientific">Formosa sediminum</name>
    <dbReference type="NCBI Taxonomy" id="2594004"/>
    <lineage>
        <taxon>Bacteria</taxon>
        <taxon>Pseudomonadati</taxon>
        <taxon>Bacteroidota</taxon>
        <taxon>Flavobacteriia</taxon>
        <taxon>Flavobacteriales</taxon>
        <taxon>Flavobacteriaceae</taxon>
        <taxon>Formosa</taxon>
    </lineage>
</organism>
<reference evidence="1 2" key="1">
    <citation type="submission" date="2019-07" db="EMBL/GenBank/DDBJ databases">
        <title>Genome sequencing for Formosa sp. PS13.</title>
        <authorList>
            <person name="Park S.-J."/>
        </authorList>
    </citation>
    <scope>NUCLEOTIDE SEQUENCE [LARGE SCALE GENOMIC DNA]</scope>
    <source>
        <strain evidence="1 2">PS13</strain>
    </source>
</reference>
<name>A0A516GUV5_9FLAO</name>
<evidence type="ECO:0000313" key="2">
    <source>
        <dbReference type="Proteomes" id="UP000319209"/>
    </source>
</evidence>
<evidence type="ECO:0000313" key="1">
    <source>
        <dbReference type="EMBL" id="QDO95275.1"/>
    </source>
</evidence>
<dbReference type="Proteomes" id="UP000319209">
    <property type="component" value="Chromosome"/>
</dbReference>
<dbReference type="AlphaFoldDB" id="A0A516GUV5"/>
<gene>
    <name evidence="1" type="ORF">FNB79_15280</name>
</gene>
<dbReference type="RefSeq" id="WP_143382183.1">
    <property type="nucleotide sequence ID" value="NZ_CP041637.1"/>
</dbReference>
<dbReference type="OrthoDB" id="1359750at2"/>
<sequence>MCKVSKNLKLCTCDTDIEHLQHYWVVHRLKEIGEEEEVVIGITVMPVELDSEITIRNEALLLNLLNETEVFDTPIQFNENDRLQLSFLLDSGDYLDYGFEFFNNHWDIIEYDSLLWVWRHKEKESGKIENALEH</sequence>